<dbReference type="SUPFAM" id="SSF53098">
    <property type="entry name" value="Ribonuclease H-like"/>
    <property type="match status" value="1"/>
</dbReference>
<proteinExistence type="predicted"/>
<dbReference type="InterPro" id="IPR012337">
    <property type="entry name" value="RNaseH-like_sf"/>
</dbReference>
<sequence length="650" mass="73428">MCLWYSKDTGMCLTAYVNADQAGCQDTRRSTSESVQFLGDKLVSWSFKKQKSTKEEIELETRQTSTTTKLPILKQENRNSFKPTAQITTNVDGSSTLLIPVPVTTEETAQNKNDVKARSMLLMALPNEHLLTFNQYKDAKTLFAAIQTRFGGNEATKKTQKTLLNAYGFKTSNTHVSSASTQVSTANLSDATVYAFLANQPNGSQLVHKDLVQIHKDDLEEMDLKWQLAFLSMRTKRKGVGFESYNVILPPSIGLFSLPKLDLSNSGIKEFQQPEFEGYRPKTSESVSKDTSNKVKESPDALLVKKAKAVNTARPKAVNTARPSPTVVNVVRVNQTTCLISVTSRNLIEDMLLLEEEQMVAELLMCDRKNNVLFTDTKCLVLFANFKLPDESQILLRVPRKHNMYRVDMKNIFPKEILTCLVAKATLDESMLWHRRLGHINFKNINKLVKDNLVRGSPLKHFKNDQTCFAYLKGKQHKAFCKSKIQNSISQPLFMLHMDLFGPTFVSSLMHKKYGLVVIDDYSRYTWVFFLETKDETTGILKKFITEIENLVDKKVKVIRCDNGTEFKNSVMNDFCAMKGLESKVTRECCFVVEIDAWIRGELTLSSLDVLQGLSFFFQMGFTLIMATLDGLDVGLLGYVIGENDCDDDG</sequence>
<dbReference type="GO" id="GO:0015074">
    <property type="term" value="P:DNA integration"/>
    <property type="evidence" value="ECO:0007669"/>
    <property type="project" value="InterPro"/>
</dbReference>
<dbReference type="PROSITE" id="PS50994">
    <property type="entry name" value="INTEGRASE"/>
    <property type="match status" value="1"/>
</dbReference>
<dbReference type="Pfam" id="PF00665">
    <property type="entry name" value="rve"/>
    <property type="match status" value="1"/>
</dbReference>
<dbReference type="InterPro" id="IPR025724">
    <property type="entry name" value="GAG-pre-integrase_dom"/>
</dbReference>
<dbReference type="AlphaFoldDB" id="A0A6L2KIH4"/>
<accession>A0A6L2KIH4</accession>
<dbReference type="Pfam" id="PF13976">
    <property type="entry name" value="gag_pre-integrs"/>
    <property type="match status" value="1"/>
</dbReference>
<dbReference type="InterPro" id="IPR036397">
    <property type="entry name" value="RNaseH_sf"/>
</dbReference>
<evidence type="ECO:0000259" key="1">
    <source>
        <dbReference type="PROSITE" id="PS50994"/>
    </source>
</evidence>
<organism evidence="2">
    <name type="scientific">Tanacetum cinerariifolium</name>
    <name type="common">Dalmatian daisy</name>
    <name type="synonym">Chrysanthemum cinerariifolium</name>
    <dbReference type="NCBI Taxonomy" id="118510"/>
    <lineage>
        <taxon>Eukaryota</taxon>
        <taxon>Viridiplantae</taxon>
        <taxon>Streptophyta</taxon>
        <taxon>Embryophyta</taxon>
        <taxon>Tracheophyta</taxon>
        <taxon>Spermatophyta</taxon>
        <taxon>Magnoliopsida</taxon>
        <taxon>eudicotyledons</taxon>
        <taxon>Gunneridae</taxon>
        <taxon>Pentapetalae</taxon>
        <taxon>asterids</taxon>
        <taxon>campanulids</taxon>
        <taxon>Asterales</taxon>
        <taxon>Asteraceae</taxon>
        <taxon>Asteroideae</taxon>
        <taxon>Anthemideae</taxon>
        <taxon>Anthemidinae</taxon>
        <taxon>Tanacetum</taxon>
    </lineage>
</organism>
<dbReference type="GO" id="GO:0003676">
    <property type="term" value="F:nucleic acid binding"/>
    <property type="evidence" value="ECO:0007669"/>
    <property type="project" value="InterPro"/>
</dbReference>
<reference evidence="2" key="1">
    <citation type="journal article" date="2019" name="Sci. Rep.">
        <title>Draft genome of Tanacetum cinerariifolium, the natural source of mosquito coil.</title>
        <authorList>
            <person name="Yamashiro T."/>
            <person name="Shiraishi A."/>
            <person name="Satake H."/>
            <person name="Nakayama K."/>
        </authorList>
    </citation>
    <scope>NUCLEOTIDE SEQUENCE</scope>
</reference>
<protein>
    <submittedName>
        <fullName evidence="2">Putative ribonuclease H-like domain-containing protein</fullName>
    </submittedName>
</protein>
<dbReference type="InterPro" id="IPR039537">
    <property type="entry name" value="Retrotran_Ty1/copia-like"/>
</dbReference>
<feature type="domain" description="Integrase catalytic" evidence="1">
    <location>
        <begin position="488"/>
        <end position="588"/>
    </location>
</feature>
<gene>
    <name evidence="2" type="ORF">Tci_021256</name>
</gene>
<comment type="caution">
    <text evidence="2">The sequence shown here is derived from an EMBL/GenBank/DDBJ whole genome shotgun (WGS) entry which is preliminary data.</text>
</comment>
<dbReference type="InterPro" id="IPR001584">
    <property type="entry name" value="Integrase_cat-core"/>
</dbReference>
<name>A0A6L2KIH4_TANCI</name>
<dbReference type="PANTHER" id="PTHR42648">
    <property type="entry name" value="TRANSPOSASE, PUTATIVE-RELATED"/>
    <property type="match status" value="1"/>
</dbReference>
<dbReference type="Gene3D" id="3.30.420.10">
    <property type="entry name" value="Ribonuclease H-like superfamily/Ribonuclease H"/>
    <property type="match status" value="1"/>
</dbReference>
<dbReference type="EMBL" id="BKCJ010002542">
    <property type="protein sequence ID" value="GEU49278.1"/>
    <property type="molecule type" value="Genomic_DNA"/>
</dbReference>
<evidence type="ECO:0000313" key="2">
    <source>
        <dbReference type="EMBL" id="GEU49278.1"/>
    </source>
</evidence>
<dbReference type="PANTHER" id="PTHR42648:SF32">
    <property type="entry name" value="RIBONUCLEASE H-LIKE DOMAIN, GAG-PRE-INTEGRASE DOMAIN PROTEIN-RELATED"/>
    <property type="match status" value="1"/>
</dbReference>